<dbReference type="EMBL" id="JAETWB010000094">
    <property type="protein sequence ID" value="MBL6082653.1"/>
    <property type="molecule type" value="Genomic_DNA"/>
</dbReference>
<protein>
    <recommendedName>
        <fullName evidence="3">Transposase</fullName>
    </recommendedName>
</protein>
<evidence type="ECO:0000313" key="2">
    <source>
        <dbReference type="Proteomes" id="UP000660885"/>
    </source>
</evidence>
<evidence type="ECO:0000313" key="1">
    <source>
        <dbReference type="EMBL" id="MBL6082653.1"/>
    </source>
</evidence>
<proteinExistence type="predicted"/>
<evidence type="ECO:0008006" key="3">
    <source>
        <dbReference type="Google" id="ProtNLM"/>
    </source>
</evidence>
<gene>
    <name evidence="1" type="ORF">JMJ56_32325</name>
</gene>
<organism evidence="1 2">
    <name type="scientific">Belnapia arida</name>
    <dbReference type="NCBI Taxonomy" id="2804533"/>
    <lineage>
        <taxon>Bacteria</taxon>
        <taxon>Pseudomonadati</taxon>
        <taxon>Pseudomonadota</taxon>
        <taxon>Alphaproteobacteria</taxon>
        <taxon>Acetobacterales</taxon>
        <taxon>Roseomonadaceae</taxon>
        <taxon>Belnapia</taxon>
    </lineage>
</organism>
<keyword evidence="2" id="KW-1185">Reference proteome</keyword>
<comment type="caution">
    <text evidence="1">The sequence shown here is derived from an EMBL/GenBank/DDBJ whole genome shotgun (WGS) entry which is preliminary data.</text>
</comment>
<dbReference type="Proteomes" id="UP000660885">
    <property type="component" value="Unassembled WGS sequence"/>
</dbReference>
<accession>A0ABS1UD83</accession>
<name>A0ABS1UD83_9PROT</name>
<sequence length="61" mass="6840">MLTQSNWFGLKRCLGVAVEDALKSERLKAQLGEMLLERELLEAKSTALKAGRPSARRRSKP</sequence>
<reference evidence="1 2" key="1">
    <citation type="submission" date="2021-01" db="EMBL/GenBank/DDBJ databases">
        <title>Belnapia mucosa sp. nov. and Belnapia arida sp. nov., isolated from the Tabernas Desert (Almeria, Spain).</title>
        <authorList>
            <person name="Molina-Menor E."/>
            <person name="Vidal-Verdu A."/>
            <person name="Calonge A."/>
            <person name="Satari L."/>
            <person name="Pereto J."/>
            <person name="Porcar M."/>
        </authorList>
    </citation>
    <scope>NUCLEOTIDE SEQUENCE [LARGE SCALE GENOMIC DNA]</scope>
    <source>
        <strain evidence="1 2">T18</strain>
    </source>
</reference>